<dbReference type="RefSeq" id="WP_145193140.1">
    <property type="nucleotide sequence ID" value="NZ_CP036266.1"/>
</dbReference>
<evidence type="ECO:0000313" key="6">
    <source>
        <dbReference type="Proteomes" id="UP000320421"/>
    </source>
</evidence>
<dbReference type="InterPro" id="IPR001091">
    <property type="entry name" value="RM_Methyltransferase"/>
</dbReference>
<protein>
    <recommendedName>
        <fullName evidence="3">Methyltransferase</fullName>
        <ecNumber evidence="3">2.1.1.-</ecNumber>
    </recommendedName>
</protein>
<proteinExistence type="inferred from homology"/>
<accession>A0A517PYJ0</accession>
<dbReference type="Proteomes" id="UP000320421">
    <property type="component" value="Chromosome"/>
</dbReference>
<evidence type="ECO:0000256" key="2">
    <source>
        <dbReference type="ARBA" id="ARBA00022679"/>
    </source>
</evidence>
<organism evidence="5 6">
    <name type="scientific">Gimesia chilikensis</name>
    <dbReference type="NCBI Taxonomy" id="2605989"/>
    <lineage>
        <taxon>Bacteria</taxon>
        <taxon>Pseudomonadati</taxon>
        <taxon>Planctomycetota</taxon>
        <taxon>Planctomycetia</taxon>
        <taxon>Planctomycetales</taxon>
        <taxon>Planctomycetaceae</taxon>
        <taxon>Gimesia</taxon>
    </lineage>
</organism>
<keyword evidence="6" id="KW-1185">Reference proteome</keyword>
<dbReference type="GO" id="GO:0003677">
    <property type="term" value="F:DNA binding"/>
    <property type="evidence" value="ECO:0007669"/>
    <property type="project" value="InterPro"/>
</dbReference>
<dbReference type="PANTHER" id="PTHR33375:SF1">
    <property type="entry name" value="CHROMOSOME-PARTITIONING PROTEIN PARB-RELATED"/>
    <property type="match status" value="1"/>
</dbReference>
<dbReference type="Gene3D" id="3.40.50.150">
    <property type="entry name" value="Vaccinia Virus protein VP39"/>
    <property type="match status" value="1"/>
</dbReference>
<dbReference type="GO" id="GO:0045881">
    <property type="term" value="P:positive regulation of sporulation resulting in formation of a cellular spore"/>
    <property type="evidence" value="ECO:0007669"/>
    <property type="project" value="TreeGrafter"/>
</dbReference>
<feature type="domain" description="ParB-like N-terminal" evidence="4">
    <location>
        <begin position="1"/>
        <end position="84"/>
    </location>
</feature>
<keyword evidence="1 5" id="KW-0489">Methyltransferase</keyword>
<keyword evidence="2 5" id="KW-0808">Transferase</keyword>
<dbReference type="GO" id="GO:0005694">
    <property type="term" value="C:chromosome"/>
    <property type="evidence" value="ECO:0007669"/>
    <property type="project" value="TreeGrafter"/>
</dbReference>
<dbReference type="Gene3D" id="3.90.1530.10">
    <property type="entry name" value="Conserved hypothetical protein from pyrococcus furiosus pfu- 392566-001, ParB domain"/>
    <property type="match status" value="1"/>
</dbReference>
<evidence type="ECO:0000256" key="3">
    <source>
        <dbReference type="RuleBase" id="RU362026"/>
    </source>
</evidence>
<dbReference type="GO" id="GO:0032259">
    <property type="term" value="P:methylation"/>
    <property type="evidence" value="ECO:0007669"/>
    <property type="project" value="UniProtKB-KW"/>
</dbReference>
<dbReference type="GO" id="GO:0007059">
    <property type="term" value="P:chromosome segregation"/>
    <property type="evidence" value="ECO:0007669"/>
    <property type="project" value="TreeGrafter"/>
</dbReference>
<dbReference type="AlphaFoldDB" id="A0A517PYJ0"/>
<dbReference type="GO" id="GO:0008170">
    <property type="term" value="F:N-methyltransferase activity"/>
    <property type="evidence" value="ECO:0007669"/>
    <property type="project" value="InterPro"/>
</dbReference>
<dbReference type="EC" id="2.1.1.-" evidence="3"/>
<evidence type="ECO:0000313" key="5">
    <source>
        <dbReference type="EMBL" id="QDT24443.1"/>
    </source>
</evidence>
<dbReference type="SMART" id="SM00470">
    <property type="entry name" value="ParB"/>
    <property type="match status" value="1"/>
</dbReference>
<dbReference type="InterPro" id="IPR036086">
    <property type="entry name" value="ParB/Sulfiredoxin_sf"/>
</dbReference>
<dbReference type="SUPFAM" id="SSF53335">
    <property type="entry name" value="S-adenosyl-L-methionine-dependent methyltransferases"/>
    <property type="match status" value="1"/>
</dbReference>
<dbReference type="Pfam" id="PF02195">
    <property type="entry name" value="ParB_N"/>
    <property type="match status" value="1"/>
</dbReference>
<dbReference type="Pfam" id="PF01555">
    <property type="entry name" value="N6_N4_Mtase"/>
    <property type="match status" value="1"/>
</dbReference>
<evidence type="ECO:0000256" key="1">
    <source>
        <dbReference type="ARBA" id="ARBA00022603"/>
    </source>
</evidence>
<comment type="similarity">
    <text evidence="3">Belongs to the N(4)/N(6)-methyltransferase family.</text>
</comment>
<sequence length="475" mass="53592">MSKVINKNKVQFFPVMSEEEFEALKASIADRGVEVPIIVDQSGEVVDGFQRKRACEELGIDCLTEVRDFVNETEKLELALILNCNRRHLNQNQKRKLIEDYLLRDAEIADNHLAGIIGVSKNTVASVRKKLEASCQIDKHETLRGKDGVKRPKKQKRIITNTPKETEKACQMILQLPEKSSGKTHDVISAQRHAKRNQNAQKRKVEGESVIPVTDDDIRLFHTPFQKLESVAGIEPESVQLICTDIPYDKSFLPQIEELAEFAKRVLVDGGVLVTYCGQYWLPQVMEMLGKHLDYRWMIASCWSGDANQINIGNCNITNSWKPILVFSKGKMNGKGVFQDVSHIESKEKDWHDWQQPLTEAEFLIRSFSSAGDFVVDTCSGGFTTAVASRNLNRRFIGCDIDEECVQNGHRRLQLTKSLTEYVEDAVELGRSDINEMLQDWSEINAVSPALASGLVLELSESIRESVNSEPMIAV</sequence>
<gene>
    <name evidence="5" type="ORF">HG66A1_62750</name>
</gene>
<dbReference type="PRINTS" id="PR00508">
    <property type="entry name" value="S21N4MTFRASE"/>
</dbReference>
<evidence type="ECO:0000259" key="4">
    <source>
        <dbReference type="SMART" id="SM00470"/>
    </source>
</evidence>
<name>A0A517PYJ0_9PLAN</name>
<dbReference type="InterPro" id="IPR002941">
    <property type="entry name" value="DNA_methylase_N4/N6"/>
</dbReference>
<dbReference type="InterPro" id="IPR003115">
    <property type="entry name" value="ParB_N"/>
</dbReference>
<dbReference type="CDD" id="cd16404">
    <property type="entry name" value="pNOB8_ParB_N_like"/>
    <property type="match status" value="1"/>
</dbReference>
<dbReference type="InterPro" id="IPR050336">
    <property type="entry name" value="Chromosome_partition/occlusion"/>
</dbReference>
<dbReference type="PANTHER" id="PTHR33375">
    <property type="entry name" value="CHROMOSOME-PARTITIONING PROTEIN PARB-RELATED"/>
    <property type="match status" value="1"/>
</dbReference>
<dbReference type="EMBL" id="CP036266">
    <property type="protein sequence ID" value="QDT24443.1"/>
    <property type="molecule type" value="Genomic_DNA"/>
</dbReference>
<dbReference type="SUPFAM" id="SSF110849">
    <property type="entry name" value="ParB/Sulfiredoxin"/>
    <property type="match status" value="1"/>
</dbReference>
<dbReference type="OrthoDB" id="9800801at2"/>
<reference evidence="5 6" key="1">
    <citation type="submission" date="2019-02" db="EMBL/GenBank/DDBJ databases">
        <title>Deep-cultivation of Planctomycetes and their phenomic and genomic characterization uncovers novel biology.</title>
        <authorList>
            <person name="Wiegand S."/>
            <person name="Jogler M."/>
            <person name="Boedeker C."/>
            <person name="Pinto D."/>
            <person name="Vollmers J."/>
            <person name="Rivas-Marin E."/>
            <person name="Kohn T."/>
            <person name="Peeters S.H."/>
            <person name="Heuer A."/>
            <person name="Rast P."/>
            <person name="Oberbeckmann S."/>
            <person name="Bunk B."/>
            <person name="Jeske O."/>
            <person name="Meyerdierks A."/>
            <person name="Storesund J.E."/>
            <person name="Kallscheuer N."/>
            <person name="Luecker S."/>
            <person name="Lage O.M."/>
            <person name="Pohl T."/>
            <person name="Merkel B.J."/>
            <person name="Hornburger P."/>
            <person name="Mueller R.-W."/>
            <person name="Bruemmer F."/>
            <person name="Labrenz M."/>
            <person name="Spormann A.M."/>
            <person name="Op den Camp H."/>
            <person name="Overmann J."/>
            <person name="Amann R."/>
            <person name="Jetten M.S.M."/>
            <person name="Mascher T."/>
            <person name="Medema M.H."/>
            <person name="Devos D.P."/>
            <person name="Kaster A.-K."/>
            <person name="Ovreas L."/>
            <person name="Rohde M."/>
            <person name="Galperin M.Y."/>
            <person name="Jogler C."/>
        </authorList>
    </citation>
    <scope>NUCLEOTIDE SEQUENCE [LARGE SCALE GENOMIC DNA]</scope>
    <source>
        <strain evidence="5 6">HG66A1</strain>
    </source>
</reference>
<dbReference type="InterPro" id="IPR029063">
    <property type="entry name" value="SAM-dependent_MTases_sf"/>
</dbReference>